<accession>B4D6D4</accession>
<evidence type="ECO:0000259" key="1">
    <source>
        <dbReference type="Pfam" id="PF00294"/>
    </source>
</evidence>
<dbReference type="RefSeq" id="WP_006981796.1">
    <property type="nucleotide sequence ID" value="NZ_ABVL01000015.1"/>
</dbReference>
<keyword evidence="3" id="KW-1185">Reference proteome</keyword>
<organism evidence="2 3">
    <name type="scientific">Chthoniobacter flavus Ellin428</name>
    <dbReference type="NCBI Taxonomy" id="497964"/>
    <lineage>
        <taxon>Bacteria</taxon>
        <taxon>Pseudomonadati</taxon>
        <taxon>Verrucomicrobiota</taxon>
        <taxon>Spartobacteria</taxon>
        <taxon>Chthoniobacterales</taxon>
        <taxon>Chthoniobacteraceae</taxon>
        <taxon>Chthoniobacter</taxon>
    </lineage>
</organism>
<dbReference type="GO" id="GO:0005829">
    <property type="term" value="C:cytosol"/>
    <property type="evidence" value="ECO:0007669"/>
    <property type="project" value="TreeGrafter"/>
</dbReference>
<dbReference type="eggNOG" id="COG2870">
    <property type="taxonomic scope" value="Bacteria"/>
</dbReference>
<dbReference type="AlphaFoldDB" id="B4D6D4"/>
<sequence>MPRRSATSPIARAKILAVDPNPHNPLAWRHVSVIKPNRVEAFASAGLPQEEPIDPPTEDTALLEVGRVLSEKWDADNLLITLGEQGVLLFRHDAPPYHAPTRAREVFDVSGAGDTVIALYTLALSAGATPAEAAEIANHASGVVVGKLGTATVTPAELLASFVE</sequence>
<reference evidence="2 3" key="1">
    <citation type="journal article" date="2011" name="J. Bacteriol.">
        <title>Genome sequence of Chthoniobacter flavus Ellin428, an aerobic heterotrophic soil bacterium.</title>
        <authorList>
            <person name="Kant R."/>
            <person name="van Passel M.W."/>
            <person name="Palva A."/>
            <person name="Lucas S."/>
            <person name="Lapidus A."/>
            <person name="Glavina Del Rio T."/>
            <person name="Dalin E."/>
            <person name="Tice H."/>
            <person name="Bruce D."/>
            <person name="Goodwin L."/>
            <person name="Pitluck S."/>
            <person name="Larimer F.W."/>
            <person name="Land M.L."/>
            <person name="Hauser L."/>
            <person name="Sangwan P."/>
            <person name="de Vos W.M."/>
            <person name="Janssen P.H."/>
            <person name="Smidt H."/>
        </authorList>
    </citation>
    <scope>NUCLEOTIDE SEQUENCE [LARGE SCALE GENOMIC DNA]</scope>
    <source>
        <strain evidence="2 3">Ellin428</strain>
    </source>
</reference>
<proteinExistence type="predicted"/>
<dbReference type="GO" id="GO:0033785">
    <property type="term" value="F:heptose 7-phosphate kinase activity"/>
    <property type="evidence" value="ECO:0007669"/>
    <property type="project" value="TreeGrafter"/>
</dbReference>
<dbReference type="GO" id="GO:0033786">
    <property type="term" value="F:heptose-1-phosphate adenylyltransferase activity"/>
    <property type="evidence" value="ECO:0007669"/>
    <property type="project" value="TreeGrafter"/>
</dbReference>
<dbReference type="Gene3D" id="3.40.1190.20">
    <property type="match status" value="1"/>
</dbReference>
<protein>
    <submittedName>
        <fullName evidence="2">ADP-heptose synthase</fullName>
    </submittedName>
</protein>
<dbReference type="PANTHER" id="PTHR46969">
    <property type="entry name" value="BIFUNCTIONAL PROTEIN HLDE"/>
    <property type="match status" value="1"/>
</dbReference>
<gene>
    <name evidence="2" type="ORF">CfE428DRAFT_4474</name>
</gene>
<dbReference type="Pfam" id="PF00294">
    <property type="entry name" value="PfkB"/>
    <property type="match status" value="1"/>
</dbReference>
<dbReference type="PANTHER" id="PTHR46969:SF1">
    <property type="entry name" value="BIFUNCTIONAL PROTEIN HLDE"/>
    <property type="match status" value="1"/>
</dbReference>
<comment type="caution">
    <text evidence="2">The sequence shown here is derived from an EMBL/GenBank/DDBJ whole genome shotgun (WGS) entry which is preliminary data.</text>
</comment>
<name>B4D6D4_9BACT</name>
<dbReference type="SUPFAM" id="SSF53613">
    <property type="entry name" value="Ribokinase-like"/>
    <property type="match status" value="1"/>
</dbReference>
<feature type="domain" description="Carbohydrate kinase PfkB" evidence="1">
    <location>
        <begin position="28"/>
        <end position="155"/>
    </location>
</feature>
<dbReference type="EMBL" id="ABVL01000015">
    <property type="protein sequence ID" value="EDY18043.1"/>
    <property type="molecule type" value="Genomic_DNA"/>
</dbReference>
<dbReference type="Proteomes" id="UP000005824">
    <property type="component" value="Unassembled WGS sequence"/>
</dbReference>
<evidence type="ECO:0000313" key="3">
    <source>
        <dbReference type="Proteomes" id="UP000005824"/>
    </source>
</evidence>
<dbReference type="InterPro" id="IPR029056">
    <property type="entry name" value="Ribokinase-like"/>
</dbReference>
<evidence type="ECO:0000313" key="2">
    <source>
        <dbReference type="EMBL" id="EDY18043.1"/>
    </source>
</evidence>
<dbReference type="InterPro" id="IPR011611">
    <property type="entry name" value="PfkB_dom"/>
</dbReference>
<dbReference type="STRING" id="497964.CfE428DRAFT_4474"/>
<dbReference type="InParanoid" id="B4D6D4"/>